<proteinExistence type="predicted"/>
<reference evidence="2 3" key="2">
    <citation type="submission" date="2020-08" db="EMBL/GenBank/DDBJ databases">
        <title>The Agave Microbiome: Exploring the role of microbial communities in plant adaptations to desert environments.</title>
        <authorList>
            <person name="Partida-Martinez L.P."/>
        </authorList>
    </citation>
    <scope>NUCLEOTIDE SEQUENCE [LARGE SCALE GENOMIC DNA]</scope>
    <source>
        <strain evidence="2 3">AS2.3</strain>
    </source>
</reference>
<dbReference type="Proteomes" id="UP000517753">
    <property type="component" value="Unassembled WGS sequence"/>
</dbReference>
<organism evidence="2 3">
    <name type="scientific">Sphingomonas melonis</name>
    <dbReference type="NCBI Taxonomy" id="152682"/>
    <lineage>
        <taxon>Bacteria</taxon>
        <taxon>Pseudomonadati</taxon>
        <taxon>Pseudomonadota</taxon>
        <taxon>Alphaproteobacteria</taxon>
        <taxon>Sphingomonadales</taxon>
        <taxon>Sphingomonadaceae</taxon>
        <taxon>Sphingomonas</taxon>
    </lineage>
</organism>
<feature type="compositionally biased region" description="Low complexity" evidence="1">
    <location>
        <begin position="60"/>
        <end position="74"/>
    </location>
</feature>
<feature type="region of interest" description="Disordered" evidence="1">
    <location>
        <begin position="49"/>
        <end position="74"/>
    </location>
</feature>
<sequence>MPKAICDRCGFEYDLRDLRKEWTGLMVCDADYDPKPRDLAPPKLRAEGLPLRNARPEPDPVFVDPDAPVTADDL</sequence>
<dbReference type="RefSeq" id="WP_179507310.1">
    <property type="nucleotide sequence ID" value="NZ_JACCBY010000001.1"/>
</dbReference>
<keyword evidence="3" id="KW-1185">Reference proteome</keyword>
<accession>A0A7Y9FK12</accession>
<name>A0A7Y9FK12_9SPHN</name>
<dbReference type="AlphaFoldDB" id="A0A7Y9FK12"/>
<comment type="caution">
    <text evidence="2">The sequence shown here is derived from an EMBL/GenBank/DDBJ whole genome shotgun (WGS) entry which is preliminary data.</text>
</comment>
<reference evidence="2 3" key="1">
    <citation type="submission" date="2020-07" db="EMBL/GenBank/DDBJ databases">
        <authorList>
            <person name="Partida-Martinez L."/>
            <person name="Huntemann M."/>
            <person name="Clum A."/>
            <person name="Wang J."/>
            <person name="Palaniappan K."/>
            <person name="Ritter S."/>
            <person name="Chen I.-M."/>
            <person name="Stamatis D."/>
            <person name="Reddy T."/>
            <person name="O'Malley R."/>
            <person name="Daum C."/>
            <person name="Shapiro N."/>
            <person name="Ivanova N."/>
            <person name="Kyrpides N."/>
            <person name="Woyke T."/>
        </authorList>
    </citation>
    <scope>NUCLEOTIDE SEQUENCE [LARGE SCALE GENOMIC DNA]</scope>
    <source>
        <strain evidence="2 3">AS2.3</strain>
    </source>
</reference>
<dbReference type="EMBL" id="JACCBY010000001">
    <property type="protein sequence ID" value="NYD88751.1"/>
    <property type="molecule type" value="Genomic_DNA"/>
</dbReference>
<evidence type="ECO:0000256" key="1">
    <source>
        <dbReference type="SAM" id="MobiDB-lite"/>
    </source>
</evidence>
<protein>
    <submittedName>
        <fullName evidence="2">Uncharacterized protein</fullName>
    </submittedName>
</protein>
<evidence type="ECO:0000313" key="3">
    <source>
        <dbReference type="Proteomes" id="UP000517753"/>
    </source>
</evidence>
<gene>
    <name evidence="2" type="ORF">HD841_000520</name>
</gene>
<evidence type="ECO:0000313" key="2">
    <source>
        <dbReference type="EMBL" id="NYD88751.1"/>
    </source>
</evidence>